<dbReference type="AlphaFoldDB" id="V8CRE4"/>
<dbReference type="EMBL" id="AZJH01000005">
    <property type="protein sequence ID" value="ETD29595.1"/>
    <property type="molecule type" value="Genomic_DNA"/>
</dbReference>
<sequence>MLYINITMKRLVILLVLTVLYNISSASTKGKIIEQKRLYFGKNADYYVIAKENGKGGGDIPQCGPIDIILKKGKREISRFQSFPIWYNCPLDGFLGITVKGRYFTIEDSYCDIADRVYTFTTFRYDATKKEFVLHRYGESYIDSREPERDIPEKSYLVTEYIPFQKVTAELLLGLKKNFK</sequence>
<gene>
    <name evidence="1" type="ORF">HMPREF1173_00279</name>
</gene>
<name>V8CRE4_9BACT</name>
<organism evidence="1 2">
    <name type="scientific">Prevotella nigrescens CC14M</name>
    <dbReference type="NCBI Taxonomy" id="1073366"/>
    <lineage>
        <taxon>Bacteria</taxon>
        <taxon>Pseudomonadati</taxon>
        <taxon>Bacteroidota</taxon>
        <taxon>Bacteroidia</taxon>
        <taxon>Bacteroidales</taxon>
        <taxon>Prevotellaceae</taxon>
        <taxon>Prevotella</taxon>
    </lineage>
</organism>
<dbReference type="Proteomes" id="UP000018727">
    <property type="component" value="Unassembled WGS sequence"/>
</dbReference>
<evidence type="ECO:0000313" key="2">
    <source>
        <dbReference type="Proteomes" id="UP000018727"/>
    </source>
</evidence>
<keyword evidence="2" id="KW-1185">Reference proteome</keyword>
<accession>V8CRE4</accession>
<proteinExistence type="predicted"/>
<dbReference type="HOGENOM" id="CLU_1516590_0_0_10"/>
<evidence type="ECO:0000313" key="1">
    <source>
        <dbReference type="EMBL" id="ETD29595.1"/>
    </source>
</evidence>
<comment type="caution">
    <text evidence="1">The sequence shown here is derived from an EMBL/GenBank/DDBJ whole genome shotgun (WGS) entry which is preliminary data.</text>
</comment>
<dbReference type="PATRIC" id="fig|1073366.3.peg.278"/>
<protein>
    <submittedName>
        <fullName evidence="1">Uncharacterized protein</fullName>
    </submittedName>
</protein>
<reference evidence="1 2" key="1">
    <citation type="submission" date="2013-10" db="EMBL/GenBank/DDBJ databases">
        <title>The Genome Sequence of Prevotella nigrescens CC14M.</title>
        <authorList>
            <consortium name="The Broad Institute Genomics Platform"/>
            <person name="Earl A."/>
            <person name="Allen-Vercoe E."/>
            <person name="Daigneault M."/>
            <person name="Young S.K."/>
            <person name="Zeng Q."/>
            <person name="Gargeya S."/>
            <person name="Fitzgerald M."/>
            <person name="Abouelleil A."/>
            <person name="Alvarado L."/>
            <person name="Chapman S.B."/>
            <person name="Gainer-Dewar J."/>
            <person name="Goldberg J."/>
            <person name="Griggs A."/>
            <person name="Gujja S."/>
            <person name="Hansen M."/>
            <person name="Howarth C."/>
            <person name="Imamovic A."/>
            <person name="Ireland A."/>
            <person name="Larimer J."/>
            <person name="McCowan C."/>
            <person name="Murphy C."/>
            <person name="Pearson M."/>
            <person name="Poon T.W."/>
            <person name="Priest M."/>
            <person name="Roberts A."/>
            <person name="Saif S."/>
            <person name="Shea T."/>
            <person name="Sykes S."/>
            <person name="Wortman J."/>
            <person name="Nusbaum C."/>
            <person name="Birren B."/>
        </authorList>
    </citation>
    <scope>NUCLEOTIDE SEQUENCE [LARGE SCALE GENOMIC DNA]</scope>
    <source>
        <strain evidence="1 2">CC14M</strain>
    </source>
</reference>